<evidence type="ECO:0000256" key="3">
    <source>
        <dbReference type="SAM" id="SignalP"/>
    </source>
</evidence>
<feature type="chain" id="PRO_5043328813" description="WSC domain-containing protein" evidence="3">
    <location>
        <begin position="20"/>
        <end position="1158"/>
    </location>
</feature>
<accession>A0AAV9XFM2</accession>
<comment type="caution">
    <text evidence="5">The sequence shown here is derived from an EMBL/GenBank/DDBJ whole genome shotgun (WGS) entry which is preliminary data.</text>
</comment>
<reference evidence="5 6" key="1">
    <citation type="submission" date="2019-10" db="EMBL/GenBank/DDBJ databases">
        <authorList>
            <person name="Palmer J.M."/>
        </authorList>
    </citation>
    <scope>NUCLEOTIDE SEQUENCE [LARGE SCALE GENOMIC DNA]</scope>
    <source>
        <strain evidence="5 6">TWF694</strain>
    </source>
</reference>
<feature type="domain" description="WSC" evidence="4">
    <location>
        <begin position="270"/>
        <end position="362"/>
    </location>
</feature>
<dbReference type="InterPro" id="IPR002889">
    <property type="entry name" value="WSC_carb-bd"/>
</dbReference>
<evidence type="ECO:0000256" key="1">
    <source>
        <dbReference type="ARBA" id="ARBA00022737"/>
    </source>
</evidence>
<dbReference type="Proteomes" id="UP001365542">
    <property type="component" value="Unassembled WGS sequence"/>
</dbReference>
<feature type="domain" description="WSC" evidence="4">
    <location>
        <begin position="153"/>
        <end position="248"/>
    </location>
</feature>
<keyword evidence="3" id="KW-0732">Signal</keyword>
<protein>
    <recommendedName>
        <fullName evidence="4">WSC domain-containing protein</fullName>
    </recommendedName>
</protein>
<feature type="domain" description="WSC" evidence="4">
    <location>
        <begin position="477"/>
        <end position="563"/>
    </location>
</feature>
<feature type="domain" description="WSC" evidence="4">
    <location>
        <begin position="374"/>
        <end position="464"/>
    </location>
</feature>
<gene>
    <name evidence="5" type="ORF">TWF694_008255</name>
</gene>
<feature type="compositionally biased region" description="Pro residues" evidence="2">
    <location>
        <begin position="743"/>
        <end position="762"/>
    </location>
</feature>
<evidence type="ECO:0000313" key="5">
    <source>
        <dbReference type="EMBL" id="KAK6540872.1"/>
    </source>
</evidence>
<evidence type="ECO:0000313" key="6">
    <source>
        <dbReference type="Proteomes" id="UP001365542"/>
    </source>
</evidence>
<feature type="region of interest" description="Disordered" evidence="2">
    <location>
        <begin position="742"/>
        <end position="762"/>
    </location>
</feature>
<sequence length="1158" mass="124231">MRFEGVLFALLAFLPSLKAQDVQCVTMSDGCDAGGANEAALTSAIAKFQDGIVYGGGDIVLSSALNGNTLAMITYMCTDNFAPPKLEGSYIRSQFQKILACENSCGGVISPTNANCGFGALIANNGANIGCLSKAVNVSPQGSAPTIVPSVGAYKNPVCLFDSGSTRILTGGSQNDHSVTGMTVEKCIALARAAGARYAGVEFAGECYWGATQNNPETASQSDCQTPCSGNAAEVCGDTNRILIYDSGPIATSTTTSAPATPTVNPGLNGFTFYGCYSDDTNSRVLSNEFIDSSGGSTIEKCLAHAGSSYNWVGVEYGQECWYGDTLGSNSQAESSGCDMPCPGKKTELCGGGNRLQLYKNSNYSPPGAPDIGNFISQGCYTDSIDARALDHSSTDSAMTIEKCAKLGAGFKYIGVEYHTECYWGDKIATSSTPADSGDCNTACGGNASENCGGGNRISIYLNGDYQDANVNQGEDPWGFRGCYANNALENSQSSSDMTVDKCLGLAFSYRYAAIGDGNTCYWGDDLASGASTKDISECSSRCAGKAGEICGGPSRTIVYEDNTFEIIDVQEMIDLLLDLSDNEQQLLSGLTQWYDLVAQAQADAESGDQKRWLIPPAWVARLIPVWNEMRAAATVVNTLTRTLQRKATVWKRRATEAFQNILQQRPNVANEYQMIEFDQVNENAEAAEEAAGQIVLHGAEEAVALAPNPGALIVINVSGFAAIIEGLFKVVDWVQNNVQRYQPPPSGNPTDPNNPPTEPTLPPCPCGAGGCANPQVVLKRSALAYEESRKSKLTKRAAGSTYAINTCPGLSYTTLSYPSYGELVTIYNNQGLQAPHLDLNFFQVNGLPWPTTQCFWEMDEFLGAGTIYNPGAGFPAGYASEHTFENAFLRLFFETMVNEECVPCADATPAQVPGQPPPAPTPGLTELFFQPNGAANSRYGAAPATDFLVRALHWYHPVNNPNGWQEFFILENRINTNKRNILTPGNAIENTGTFGELLHDFIYDMARVEAGFEYLNQPAVAATFMAVFNRLLAEFTNFDNDPVTGQFPPNPTAPDCGAPINGVITPYPGWAGAFHYWVSNLLQNAETQMGAWASITLAHVRRKIDEDFPANGGFPLSNQNYWNWYRYGSAGGTTTGWLGCLAQNRFQFNHALYPGLF</sequence>
<dbReference type="PANTHER" id="PTHR45964">
    <property type="entry name" value="WSCD FAMILY MEMBER CG9164"/>
    <property type="match status" value="1"/>
</dbReference>
<feature type="signal peptide" evidence="3">
    <location>
        <begin position="1"/>
        <end position="19"/>
    </location>
</feature>
<dbReference type="InterPro" id="IPR051589">
    <property type="entry name" value="Sialate-O-sulfotransferase"/>
</dbReference>
<dbReference type="EMBL" id="JAVHJO010000004">
    <property type="protein sequence ID" value="KAK6540872.1"/>
    <property type="molecule type" value="Genomic_DNA"/>
</dbReference>
<dbReference type="PROSITE" id="PS51212">
    <property type="entry name" value="WSC"/>
    <property type="match status" value="4"/>
</dbReference>
<dbReference type="PANTHER" id="PTHR45964:SF5">
    <property type="entry name" value="WSCD FAMILY MEMBER CG9164"/>
    <property type="match status" value="1"/>
</dbReference>
<dbReference type="SMART" id="SM00321">
    <property type="entry name" value="WSC"/>
    <property type="match status" value="4"/>
</dbReference>
<dbReference type="AlphaFoldDB" id="A0AAV9XFM2"/>
<proteinExistence type="predicted"/>
<name>A0AAV9XFM2_9PEZI</name>
<dbReference type="Pfam" id="PF01822">
    <property type="entry name" value="WSC"/>
    <property type="match status" value="4"/>
</dbReference>
<keyword evidence="6" id="KW-1185">Reference proteome</keyword>
<evidence type="ECO:0000256" key="2">
    <source>
        <dbReference type="SAM" id="MobiDB-lite"/>
    </source>
</evidence>
<organism evidence="5 6">
    <name type="scientific">Orbilia ellipsospora</name>
    <dbReference type="NCBI Taxonomy" id="2528407"/>
    <lineage>
        <taxon>Eukaryota</taxon>
        <taxon>Fungi</taxon>
        <taxon>Dikarya</taxon>
        <taxon>Ascomycota</taxon>
        <taxon>Pezizomycotina</taxon>
        <taxon>Orbiliomycetes</taxon>
        <taxon>Orbiliales</taxon>
        <taxon>Orbiliaceae</taxon>
        <taxon>Orbilia</taxon>
    </lineage>
</organism>
<keyword evidence="1" id="KW-0677">Repeat</keyword>
<evidence type="ECO:0000259" key="4">
    <source>
        <dbReference type="PROSITE" id="PS51212"/>
    </source>
</evidence>